<proteinExistence type="predicted"/>
<sequence length="203" mass="22309">MRPVQLARRFVRLEIDLWVSLVRALARRPDIADGTPIRYAGAVSGLLWAFLLVSAVEIPAVHLIIPWAPVQAGALLLGAWGLLWLAGMLAAHHVYPHVLTDELLRVRYLRRVTLDLSLAGIRTVRNELRPYDSAKTLQLTGTGETTLAVIVGSSTNIRVDLIEPQTFHTPHGTFTASTVVFWADDPRATVAAIRAAMVVDRAI</sequence>
<feature type="transmembrane region" description="Helical" evidence="1">
    <location>
        <begin position="46"/>
        <end position="68"/>
    </location>
</feature>
<dbReference type="RefSeq" id="WP_378561924.1">
    <property type="nucleotide sequence ID" value="NZ_JBHSDL010000014.1"/>
</dbReference>
<dbReference type="Proteomes" id="UP001595844">
    <property type="component" value="Unassembled WGS sequence"/>
</dbReference>
<keyword evidence="1" id="KW-0472">Membrane</keyword>
<accession>A0ABV8VIW6</accession>
<evidence type="ECO:0000256" key="1">
    <source>
        <dbReference type="SAM" id="Phobius"/>
    </source>
</evidence>
<keyword evidence="3" id="KW-1185">Reference proteome</keyword>
<feature type="transmembrane region" description="Helical" evidence="1">
    <location>
        <begin position="74"/>
        <end position="95"/>
    </location>
</feature>
<gene>
    <name evidence="2" type="ORF">ACFO5K_14750</name>
</gene>
<reference evidence="3" key="1">
    <citation type="journal article" date="2019" name="Int. J. Syst. Evol. Microbiol.">
        <title>The Global Catalogue of Microorganisms (GCM) 10K type strain sequencing project: providing services to taxonomists for standard genome sequencing and annotation.</title>
        <authorList>
            <consortium name="The Broad Institute Genomics Platform"/>
            <consortium name="The Broad Institute Genome Sequencing Center for Infectious Disease"/>
            <person name="Wu L."/>
            <person name="Ma J."/>
        </authorList>
    </citation>
    <scope>NUCLEOTIDE SEQUENCE [LARGE SCALE GENOMIC DNA]</scope>
    <source>
        <strain evidence="3">IBRC-M 10490</strain>
    </source>
</reference>
<keyword evidence="1" id="KW-0812">Transmembrane</keyword>
<evidence type="ECO:0000313" key="3">
    <source>
        <dbReference type="Proteomes" id="UP001595844"/>
    </source>
</evidence>
<organism evidence="2 3">
    <name type="scientific">Nocardia halotolerans</name>
    <dbReference type="NCBI Taxonomy" id="1755878"/>
    <lineage>
        <taxon>Bacteria</taxon>
        <taxon>Bacillati</taxon>
        <taxon>Actinomycetota</taxon>
        <taxon>Actinomycetes</taxon>
        <taxon>Mycobacteriales</taxon>
        <taxon>Nocardiaceae</taxon>
        <taxon>Nocardia</taxon>
    </lineage>
</organism>
<name>A0ABV8VIW6_9NOCA</name>
<comment type="caution">
    <text evidence="2">The sequence shown here is derived from an EMBL/GenBank/DDBJ whole genome shotgun (WGS) entry which is preliminary data.</text>
</comment>
<evidence type="ECO:0008006" key="4">
    <source>
        <dbReference type="Google" id="ProtNLM"/>
    </source>
</evidence>
<keyword evidence="1" id="KW-1133">Transmembrane helix</keyword>
<dbReference type="EMBL" id="JBHSDL010000014">
    <property type="protein sequence ID" value="MFC4375357.1"/>
    <property type="molecule type" value="Genomic_DNA"/>
</dbReference>
<protein>
    <recommendedName>
        <fullName evidence="4">DUF304 domain-containing protein</fullName>
    </recommendedName>
</protein>
<evidence type="ECO:0000313" key="2">
    <source>
        <dbReference type="EMBL" id="MFC4375357.1"/>
    </source>
</evidence>